<dbReference type="Proteomes" id="UP000307999">
    <property type="component" value="Unassembled WGS sequence"/>
</dbReference>
<dbReference type="PANTHER" id="PTHR21599:SF0">
    <property type="entry name" value="GLYCERATE KINASE"/>
    <property type="match status" value="1"/>
</dbReference>
<dbReference type="PIRSF" id="PIRSF006078">
    <property type="entry name" value="GlxK"/>
    <property type="match status" value="1"/>
</dbReference>
<dbReference type="RefSeq" id="WP_136734732.1">
    <property type="nucleotide sequence ID" value="NZ_SWDB01000007.1"/>
</dbReference>
<protein>
    <submittedName>
        <fullName evidence="5">Glycerate kinase</fullName>
    </submittedName>
</protein>
<dbReference type="InterPro" id="IPR018197">
    <property type="entry name" value="Glycerate_kinase_RE-like"/>
</dbReference>
<keyword evidence="2 4" id="KW-0808">Transferase</keyword>
<sequence length="377" mass="39057">MNILIAPDSFKESLTAVEVADAIHCGLAQALPGATFQCLPLADGGEGTVQAMIGSLSGQIMTSDVNDPLGRPIRASWGKANDLAVIEMAAASGLELLQPAERNPMATDSYGTGELILAALNAGCTHIILGLGGSATNDGGAGMLRALGGQLLNAQGAPIAGGGGALQDLASIDLSRVDPRLAKTQFSIACDVSNPLCGTRGASAVFGPQKGASAKMVQQLDDNLNRFARLLQPLCRIDLLTEPGMGAAGGLSLALEAIATVERRSGFELISNTIKLEQQIKWADLVFTGEGKTDHQSLAGKTCFGVARLAQAHQTPVILLSGSLGEDYQQFYQHGIVAAFAATPEPMSLVQAMKNGRKNLSQSANAIGRMIALQRID</sequence>
<evidence type="ECO:0000313" key="6">
    <source>
        <dbReference type="Proteomes" id="UP000307999"/>
    </source>
</evidence>
<evidence type="ECO:0000313" key="5">
    <source>
        <dbReference type="EMBL" id="TKB46665.1"/>
    </source>
</evidence>
<dbReference type="InterPro" id="IPR036129">
    <property type="entry name" value="Glycerate_kinase_sf"/>
</dbReference>
<dbReference type="NCBIfam" id="TIGR00045">
    <property type="entry name" value="glycerate kinase"/>
    <property type="match status" value="1"/>
</dbReference>
<keyword evidence="6" id="KW-1185">Reference proteome</keyword>
<dbReference type="GO" id="GO:0008887">
    <property type="term" value="F:glycerate kinase activity"/>
    <property type="evidence" value="ECO:0007669"/>
    <property type="project" value="UniProtKB-UniRule"/>
</dbReference>
<evidence type="ECO:0000256" key="2">
    <source>
        <dbReference type="ARBA" id="ARBA00022679"/>
    </source>
</evidence>
<evidence type="ECO:0000256" key="3">
    <source>
        <dbReference type="ARBA" id="ARBA00022777"/>
    </source>
</evidence>
<reference evidence="5 6" key="1">
    <citation type="submission" date="2019-04" db="EMBL/GenBank/DDBJ databases">
        <title>Thalassotalea guangxiensis sp. nov., isolated from sediment of the coastal wetland.</title>
        <authorList>
            <person name="Zheng S."/>
            <person name="Zhang D."/>
        </authorList>
    </citation>
    <scope>NUCLEOTIDE SEQUENCE [LARGE SCALE GENOMIC DNA]</scope>
    <source>
        <strain evidence="5 6">ZS-4</strain>
    </source>
</reference>
<dbReference type="InterPro" id="IPR018193">
    <property type="entry name" value="Glyc_kinase_flavodox-like_fold"/>
</dbReference>
<dbReference type="Gene3D" id="3.90.1510.10">
    <property type="entry name" value="Glycerate kinase, domain 2"/>
    <property type="match status" value="1"/>
</dbReference>
<dbReference type="SUPFAM" id="SSF110738">
    <property type="entry name" value="Glycerate kinase I"/>
    <property type="match status" value="1"/>
</dbReference>
<evidence type="ECO:0000256" key="1">
    <source>
        <dbReference type="ARBA" id="ARBA00006284"/>
    </source>
</evidence>
<gene>
    <name evidence="5" type="ORF">E8M12_03680</name>
</gene>
<dbReference type="Gene3D" id="3.40.50.10350">
    <property type="entry name" value="Glycerate kinase, domain 1"/>
    <property type="match status" value="1"/>
</dbReference>
<name>A0A4V5NWF6_9GAMM</name>
<evidence type="ECO:0000256" key="4">
    <source>
        <dbReference type="PIRNR" id="PIRNR006078"/>
    </source>
</evidence>
<dbReference type="EMBL" id="SWDB01000007">
    <property type="protein sequence ID" value="TKB46665.1"/>
    <property type="molecule type" value="Genomic_DNA"/>
</dbReference>
<comment type="caution">
    <text evidence="5">The sequence shown here is derived from an EMBL/GenBank/DDBJ whole genome shotgun (WGS) entry which is preliminary data.</text>
</comment>
<dbReference type="PANTHER" id="PTHR21599">
    <property type="entry name" value="GLYCERATE KINASE"/>
    <property type="match status" value="1"/>
</dbReference>
<organism evidence="5 6">
    <name type="scientific">Thalassotalea mangrovi</name>
    <dbReference type="NCBI Taxonomy" id="2572245"/>
    <lineage>
        <taxon>Bacteria</taxon>
        <taxon>Pseudomonadati</taxon>
        <taxon>Pseudomonadota</taxon>
        <taxon>Gammaproteobacteria</taxon>
        <taxon>Alteromonadales</taxon>
        <taxon>Colwelliaceae</taxon>
        <taxon>Thalassotalea</taxon>
    </lineage>
</organism>
<proteinExistence type="inferred from homology"/>
<accession>A0A4V5NWF6</accession>
<dbReference type="GO" id="GO:0031388">
    <property type="term" value="P:organic acid phosphorylation"/>
    <property type="evidence" value="ECO:0007669"/>
    <property type="project" value="UniProtKB-UniRule"/>
</dbReference>
<dbReference type="InterPro" id="IPR004381">
    <property type="entry name" value="Glycerate_kinase"/>
</dbReference>
<keyword evidence="3 4" id="KW-0418">Kinase</keyword>
<dbReference type="OrthoDB" id="9774290at2"/>
<dbReference type="AlphaFoldDB" id="A0A4V5NWF6"/>
<dbReference type="Pfam" id="PF02595">
    <property type="entry name" value="Gly_kinase"/>
    <property type="match status" value="1"/>
</dbReference>
<comment type="similarity">
    <text evidence="1 4">Belongs to the glycerate kinase type-1 family.</text>
</comment>